<proteinExistence type="predicted"/>
<accession>A0A392PXE9</accession>
<reference evidence="1 2" key="1">
    <citation type="journal article" date="2018" name="Front. Plant Sci.">
        <title>Red Clover (Trifolium pratense) and Zigzag Clover (T. medium) - A Picture of Genomic Similarities and Differences.</title>
        <authorList>
            <person name="Dluhosova J."/>
            <person name="Istvanek J."/>
            <person name="Nedelnik J."/>
            <person name="Repkova J."/>
        </authorList>
    </citation>
    <scope>NUCLEOTIDE SEQUENCE [LARGE SCALE GENOMIC DNA]</scope>
    <source>
        <strain evidence="2">cv. 10/8</strain>
        <tissue evidence="1">Leaf</tissue>
    </source>
</reference>
<dbReference type="EMBL" id="LXQA010100503">
    <property type="protein sequence ID" value="MCI16357.1"/>
    <property type="molecule type" value="Genomic_DNA"/>
</dbReference>
<feature type="non-terminal residue" evidence="1">
    <location>
        <position position="35"/>
    </location>
</feature>
<protein>
    <submittedName>
        <fullName evidence="1">Altered inheritance rate of mitochondria protein 25-like</fullName>
    </submittedName>
</protein>
<name>A0A392PXE9_9FABA</name>
<comment type="caution">
    <text evidence="1">The sequence shown here is derived from an EMBL/GenBank/DDBJ whole genome shotgun (WGS) entry which is preliminary data.</text>
</comment>
<keyword evidence="2" id="KW-1185">Reference proteome</keyword>
<evidence type="ECO:0000313" key="1">
    <source>
        <dbReference type="EMBL" id="MCI16357.1"/>
    </source>
</evidence>
<feature type="non-terminal residue" evidence="1">
    <location>
        <position position="1"/>
    </location>
</feature>
<dbReference type="AlphaFoldDB" id="A0A392PXE9"/>
<dbReference type="Proteomes" id="UP000265520">
    <property type="component" value="Unassembled WGS sequence"/>
</dbReference>
<organism evidence="1 2">
    <name type="scientific">Trifolium medium</name>
    <dbReference type="NCBI Taxonomy" id="97028"/>
    <lineage>
        <taxon>Eukaryota</taxon>
        <taxon>Viridiplantae</taxon>
        <taxon>Streptophyta</taxon>
        <taxon>Embryophyta</taxon>
        <taxon>Tracheophyta</taxon>
        <taxon>Spermatophyta</taxon>
        <taxon>Magnoliopsida</taxon>
        <taxon>eudicotyledons</taxon>
        <taxon>Gunneridae</taxon>
        <taxon>Pentapetalae</taxon>
        <taxon>rosids</taxon>
        <taxon>fabids</taxon>
        <taxon>Fabales</taxon>
        <taxon>Fabaceae</taxon>
        <taxon>Papilionoideae</taxon>
        <taxon>50 kb inversion clade</taxon>
        <taxon>NPAAA clade</taxon>
        <taxon>Hologalegina</taxon>
        <taxon>IRL clade</taxon>
        <taxon>Trifolieae</taxon>
        <taxon>Trifolium</taxon>
    </lineage>
</organism>
<sequence length="35" mass="3783">IPDLDVIRPLTLAERAVTVALGISLDYDLFSTHTG</sequence>
<evidence type="ECO:0000313" key="2">
    <source>
        <dbReference type="Proteomes" id="UP000265520"/>
    </source>
</evidence>